<dbReference type="RefSeq" id="WP_088386821.1">
    <property type="nucleotide sequence ID" value="NZ_NIOF01000011.1"/>
</dbReference>
<feature type="domain" description="ATPase BadF/BadG/BcrA/BcrD type" evidence="2">
    <location>
        <begin position="29"/>
        <end position="295"/>
    </location>
</feature>
<reference evidence="3 4" key="1">
    <citation type="journal article" date="2008" name="Int. J. Syst. Evol. Microbiol.">
        <title>Description of Roseateles aquatilis sp. nov. and Roseateles terrae sp. nov., in the class Betaproteobacteria, and emended description of the genus Roseateles.</title>
        <authorList>
            <person name="Gomila M."/>
            <person name="Bowien B."/>
            <person name="Falsen E."/>
            <person name="Moore E.R."/>
            <person name="Lalucat J."/>
        </authorList>
    </citation>
    <scope>NUCLEOTIDE SEQUENCE [LARGE SCALE GENOMIC DNA]</scope>
    <source>
        <strain evidence="3 4">CCUG 48205</strain>
    </source>
</reference>
<dbReference type="EMBL" id="NIOF01000011">
    <property type="protein sequence ID" value="OWQ86273.1"/>
    <property type="molecule type" value="Genomic_DNA"/>
</dbReference>
<dbReference type="Proteomes" id="UP000197468">
    <property type="component" value="Unassembled WGS sequence"/>
</dbReference>
<organism evidence="3 4">
    <name type="scientific">Roseateles aquatilis</name>
    <dbReference type="NCBI Taxonomy" id="431061"/>
    <lineage>
        <taxon>Bacteria</taxon>
        <taxon>Pseudomonadati</taxon>
        <taxon>Pseudomonadota</taxon>
        <taxon>Betaproteobacteria</taxon>
        <taxon>Burkholderiales</taxon>
        <taxon>Sphaerotilaceae</taxon>
        <taxon>Roseateles</taxon>
    </lineage>
</organism>
<dbReference type="InterPro" id="IPR052519">
    <property type="entry name" value="Euk-type_GlcNAc_Kinase"/>
</dbReference>
<dbReference type="PANTHER" id="PTHR43190:SF3">
    <property type="entry name" value="N-ACETYL-D-GLUCOSAMINE KINASE"/>
    <property type="match status" value="1"/>
</dbReference>
<dbReference type="InterPro" id="IPR002731">
    <property type="entry name" value="ATPase_BadF"/>
</dbReference>
<dbReference type="Gene3D" id="3.30.420.40">
    <property type="match status" value="2"/>
</dbReference>
<protein>
    <recommendedName>
        <fullName evidence="2">ATPase BadF/BadG/BcrA/BcrD type domain-containing protein</fullName>
    </recommendedName>
</protein>
<keyword evidence="4" id="KW-1185">Reference proteome</keyword>
<feature type="region of interest" description="Disordered" evidence="1">
    <location>
        <begin position="1"/>
        <end position="20"/>
    </location>
</feature>
<comment type="caution">
    <text evidence="3">The sequence shown here is derived from an EMBL/GenBank/DDBJ whole genome shotgun (WGS) entry which is preliminary data.</text>
</comment>
<dbReference type="PANTHER" id="PTHR43190">
    <property type="entry name" value="N-ACETYL-D-GLUCOSAMINE KINASE"/>
    <property type="match status" value="1"/>
</dbReference>
<dbReference type="SUPFAM" id="SSF53067">
    <property type="entry name" value="Actin-like ATPase domain"/>
    <property type="match status" value="2"/>
</dbReference>
<proteinExistence type="predicted"/>
<dbReference type="InterPro" id="IPR043129">
    <property type="entry name" value="ATPase_NBD"/>
</dbReference>
<evidence type="ECO:0000313" key="4">
    <source>
        <dbReference type="Proteomes" id="UP000197468"/>
    </source>
</evidence>
<gene>
    <name evidence="3" type="ORF">CDN99_20790</name>
</gene>
<evidence type="ECO:0000313" key="3">
    <source>
        <dbReference type="EMBL" id="OWQ86273.1"/>
    </source>
</evidence>
<name>A0A246J135_9BURK</name>
<dbReference type="AlphaFoldDB" id="A0A246J135"/>
<evidence type="ECO:0000259" key="2">
    <source>
        <dbReference type="Pfam" id="PF01869"/>
    </source>
</evidence>
<sequence length="333" mass="34274">MSLTPTAPAPTVPARPEAAPRAGAQTLGLGLDAGGTQTRWALADPAGQTVARGEVGGFSALLLDSSAGRVVLAQTLQSLAAAVLAHAAPGALRGLQAGVTGLGEPDGPAGRQLRALLAQQLGLAPAQIHCDSDIAQAWHALFQPGEGYLVYAGTGAIAAFVDTAGTLHRAGGRGPLLGDEGGGQWIAREALALVWRREDEQPGAWTDSTLARHLFDELGDADWPTTRAFMYGGDNATRRGAIGRLALAVARAAHEDDGDALALLHRAGRELARLPLALVRRLGPRPVAAAGRVLQLHPAIESGLRATLPQDLSLTVQQPDTALAAARRAVHAP</sequence>
<evidence type="ECO:0000256" key="1">
    <source>
        <dbReference type="SAM" id="MobiDB-lite"/>
    </source>
</evidence>
<accession>A0A246J135</accession>
<dbReference type="Pfam" id="PF01869">
    <property type="entry name" value="BcrAD_BadFG"/>
    <property type="match status" value="1"/>
</dbReference>
<dbReference type="OrthoDB" id="8701357at2"/>